<dbReference type="RefSeq" id="WP_077751068.1">
    <property type="nucleotide sequence ID" value="NZ_CP014782.1"/>
</dbReference>
<reference evidence="1 2" key="1">
    <citation type="submission" date="2016-03" db="EMBL/GenBank/DDBJ databases">
        <title>Complete genome sequence of Shewanella psychrophila WP2, a deep sea bacterium isolated from west Pacific sediment.</title>
        <authorList>
            <person name="Xu G."/>
            <person name="Jian H."/>
        </authorList>
    </citation>
    <scope>NUCLEOTIDE SEQUENCE [LARGE SCALE GENOMIC DNA]</scope>
    <source>
        <strain evidence="1 2">WP2</strain>
    </source>
</reference>
<evidence type="ECO:0000313" key="2">
    <source>
        <dbReference type="Proteomes" id="UP000189545"/>
    </source>
</evidence>
<dbReference type="EMBL" id="CP014782">
    <property type="protein sequence ID" value="AQS35753.1"/>
    <property type="molecule type" value="Genomic_DNA"/>
</dbReference>
<keyword evidence="2" id="KW-1185">Reference proteome</keyword>
<dbReference type="STRING" id="225848.Sps_00555"/>
<gene>
    <name evidence="1" type="ORF">Sps_00555</name>
</gene>
<dbReference type="OrthoDB" id="4205004at2"/>
<sequence length="177" mass="20248">MKQINLDKGKKFEDLLLNIIEMSSNSCSLNIAEFTGRIRVRIPLWAVIIGETSHSLLKAMEDSRTTSVSHWYSDYRLPFPDTENLTVYATLDEFKSICKSQTFRCPSCGQLSVEPFFCEVKSTKLYCNWKAYGYSGCLGRGHRFVIKADLIQTPKVPEIFMPFDLEDSCGQQTHKLI</sequence>
<evidence type="ECO:0000313" key="1">
    <source>
        <dbReference type="EMBL" id="AQS35753.1"/>
    </source>
</evidence>
<proteinExistence type="predicted"/>
<protein>
    <submittedName>
        <fullName evidence="1">Uncharacterized protein</fullName>
    </submittedName>
</protein>
<dbReference type="KEGG" id="spsw:Sps_00555"/>
<dbReference type="AlphaFoldDB" id="A0A1S6HJS1"/>
<organism evidence="1 2">
    <name type="scientific">Shewanella psychrophila</name>
    <dbReference type="NCBI Taxonomy" id="225848"/>
    <lineage>
        <taxon>Bacteria</taxon>
        <taxon>Pseudomonadati</taxon>
        <taxon>Pseudomonadota</taxon>
        <taxon>Gammaproteobacteria</taxon>
        <taxon>Alteromonadales</taxon>
        <taxon>Shewanellaceae</taxon>
        <taxon>Shewanella</taxon>
    </lineage>
</organism>
<dbReference type="Proteomes" id="UP000189545">
    <property type="component" value="Chromosome"/>
</dbReference>
<name>A0A1S6HJS1_9GAMM</name>
<accession>A0A1S6HJS1</accession>